<name>A0ABN8I7Q0_9NEOP</name>
<evidence type="ECO:0000256" key="1">
    <source>
        <dbReference type="SAM" id="MobiDB-lite"/>
    </source>
</evidence>
<keyword evidence="2" id="KW-0472">Membrane</keyword>
<evidence type="ECO:0000313" key="4">
    <source>
        <dbReference type="Proteomes" id="UP000837857"/>
    </source>
</evidence>
<gene>
    <name evidence="3" type="ORF">IPOD504_LOCUS6299</name>
</gene>
<keyword evidence="2" id="KW-1133">Transmembrane helix</keyword>
<organism evidence="3 4">
    <name type="scientific">Iphiclides podalirius</name>
    <name type="common">scarce swallowtail</name>
    <dbReference type="NCBI Taxonomy" id="110791"/>
    <lineage>
        <taxon>Eukaryota</taxon>
        <taxon>Metazoa</taxon>
        <taxon>Ecdysozoa</taxon>
        <taxon>Arthropoda</taxon>
        <taxon>Hexapoda</taxon>
        <taxon>Insecta</taxon>
        <taxon>Pterygota</taxon>
        <taxon>Neoptera</taxon>
        <taxon>Endopterygota</taxon>
        <taxon>Lepidoptera</taxon>
        <taxon>Glossata</taxon>
        <taxon>Ditrysia</taxon>
        <taxon>Papilionoidea</taxon>
        <taxon>Papilionidae</taxon>
        <taxon>Papilioninae</taxon>
        <taxon>Iphiclides</taxon>
    </lineage>
</organism>
<dbReference type="Proteomes" id="UP000837857">
    <property type="component" value="Chromosome 18"/>
</dbReference>
<evidence type="ECO:0000256" key="2">
    <source>
        <dbReference type="SAM" id="Phobius"/>
    </source>
</evidence>
<accession>A0ABN8I7Q0</accession>
<dbReference type="EMBL" id="OW152830">
    <property type="protein sequence ID" value="CAH2048700.1"/>
    <property type="molecule type" value="Genomic_DNA"/>
</dbReference>
<sequence>MCYLCNCLAWSVDVVQRAITFCLLAFLICIMCIGFSICIIAGIAYGYNYSMAEFITFTRSDVTVYMRRGQMNDRPDLAEFGVRRMSGASDAFSNISADYQEPVPSTGDKQPLSETLVKSLDTRKYAERLTKFSKTQSSKSQDIEEQQSTELSVSYFRFTTPPVHRISIVPNSAMQTTVLQSGSSEIIMRKFPPVKDVSADVTKKDPDDYFYKIDVEEKDKIKSKMKINRVDESGEIPDEDVKNLGRIPTRHPIPMRHFEGTTADMDDDNAAYRPI</sequence>
<reference evidence="3" key="1">
    <citation type="submission" date="2022-03" db="EMBL/GenBank/DDBJ databases">
        <authorList>
            <person name="Martin H S."/>
        </authorList>
    </citation>
    <scope>NUCLEOTIDE SEQUENCE</scope>
</reference>
<feature type="non-terminal residue" evidence="3">
    <location>
        <position position="275"/>
    </location>
</feature>
<feature type="region of interest" description="Disordered" evidence="1">
    <location>
        <begin position="236"/>
        <end position="275"/>
    </location>
</feature>
<feature type="transmembrane region" description="Helical" evidence="2">
    <location>
        <begin position="18"/>
        <end position="47"/>
    </location>
</feature>
<evidence type="ECO:0000313" key="3">
    <source>
        <dbReference type="EMBL" id="CAH2048700.1"/>
    </source>
</evidence>
<proteinExistence type="predicted"/>
<keyword evidence="4" id="KW-1185">Reference proteome</keyword>
<protein>
    <submittedName>
        <fullName evidence="3">Uncharacterized protein</fullName>
    </submittedName>
</protein>
<keyword evidence="2" id="KW-0812">Transmembrane</keyword>